<evidence type="ECO:0000313" key="1">
    <source>
        <dbReference type="EMBL" id="AOM63388.1"/>
    </source>
</evidence>
<sequence>MSKISEKENSSLCFTDNKNNKKKIIYEEFIKKYTPNDFRSFVGNREHIKIVRDFIINYSKTDNSKKQMLIISGPSGIGKHLTLSMICSRYKLIAQYFNKNDTTYNTSVIELMTKKTSIMTFLCQDVKASFIVLDNLTREIYSSFIKVPSSIPIVIVSNNVHISMRKKCIEVKYVYPQKHCVAKLYRNILFKEGKLIDNHSANEIVIKTFYDMRHGLNVIYSILLIFWNKKIINYNDIKYILDTFSCKDTFQHFHDNRTMVFKMIKSGDYDEESLINMISGTISEHIVYENYTKTVINNDIHLTSKIIDLFSFTDTMKKWELPDWYNKKMRVIEPVKYIDNIDKFTFNNYLKSLENRCSNTIKRKNNTSKHSMDCIYIENNALNNKKTRFKL</sequence>
<protein>
    <submittedName>
        <fullName evidence="1">Putative replication factor C subunit 1</fullName>
    </submittedName>
</protein>
<organism evidence="1 2">
    <name type="scientific">Heterosigma akashiwo virus 01</name>
    <name type="common">HaV01</name>
    <dbReference type="NCBI Taxonomy" id="97195"/>
    <lineage>
        <taxon>Viruses</taxon>
        <taxon>Varidnaviria</taxon>
        <taxon>Bamfordvirae</taxon>
        <taxon>Nucleocytoviricota</taxon>
        <taxon>Megaviricetes</taxon>
        <taxon>Algavirales</taxon>
        <taxon>Phycodnaviridae</taxon>
        <taxon>Raphidovirus</taxon>
        <taxon>Raphidovirus japonicum</taxon>
    </lineage>
</organism>
<accession>A0A1C9C523</accession>
<dbReference type="GeneID" id="37618438"/>
<dbReference type="EMBL" id="KX008963">
    <property type="protein sequence ID" value="AOM63388.1"/>
    <property type="molecule type" value="Genomic_DNA"/>
</dbReference>
<organismHost>
    <name type="scientific">Heterosigma akashiwo</name>
    <name type="common">Chromophytic alga</name>
    <name type="synonym">Heterosigma carterae</name>
    <dbReference type="NCBI Taxonomy" id="2829"/>
</organismHost>
<proteinExistence type="predicted"/>
<dbReference type="Proteomes" id="UP000232488">
    <property type="component" value="Segment"/>
</dbReference>
<dbReference type="Gene3D" id="3.40.50.300">
    <property type="entry name" value="P-loop containing nucleotide triphosphate hydrolases"/>
    <property type="match status" value="1"/>
</dbReference>
<dbReference type="RefSeq" id="YP_009507454.1">
    <property type="nucleotide sequence ID" value="NC_038553.1"/>
</dbReference>
<gene>
    <name evidence="1" type="primary">HaV53_ORF57</name>
</gene>
<keyword evidence="2" id="KW-1185">Reference proteome</keyword>
<dbReference type="InterPro" id="IPR027417">
    <property type="entry name" value="P-loop_NTPase"/>
</dbReference>
<evidence type="ECO:0000313" key="2">
    <source>
        <dbReference type="Proteomes" id="UP000232488"/>
    </source>
</evidence>
<dbReference type="KEGG" id="vg:37618438"/>
<dbReference type="SUPFAM" id="SSF52540">
    <property type="entry name" value="P-loop containing nucleoside triphosphate hydrolases"/>
    <property type="match status" value="1"/>
</dbReference>
<reference evidence="1 2" key="1">
    <citation type="submission" date="2016-03" db="EMBL/GenBank/DDBJ databases">
        <title>Genome sequences of a Phycodnavirus, Heterosigma akashiwo virus strain 53.</title>
        <authorList>
            <person name="Ueki S."/>
            <person name="Ogura Y."/>
            <person name="Hayashi T."/>
        </authorList>
    </citation>
    <scope>NUCLEOTIDE SEQUENCE [LARGE SCALE GENOMIC DNA]</scope>
    <source>
        <strain evidence="1">HaV53</strain>
    </source>
</reference>
<name>A0A1C9C523_HAV01</name>